<dbReference type="AlphaFoldDB" id="A0A2Z6NBT4"/>
<dbReference type="PANTHER" id="PTHR13620:SF105">
    <property type="entry name" value="OS01G0737700 PROTEIN"/>
    <property type="match status" value="1"/>
</dbReference>
<feature type="domain" description="3'-5' exonuclease" evidence="3">
    <location>
        <begin position="82"/>
        <end position="230"/>
    </location>
</feature>
<dbReference type="InterPro" id="IPR012337">
    <property type="entry name" value="RNaseH-like_sf"/>
</dbReference>
<keyword evidence="5" id="KW-1185">Reference proteome</keyword>
<dbReference type="EMBL" id="DF973548">
    <property type="protein sequence ID" value="GAU34162.1"/>
    <property type="molecule type" value="Genomic_DNA"/>
</dbReference>
<protein>
    <recommendedName>
        <fullName evidence="3">3'-5' exonuclease domain-containing protein</fullName>
    </recommendedName>
</protein>
<evidence type="ECO:0000256" key="1">
    <source>
        <dbReference type="ARBA" id="ARBA00022722"/>
    </source>
</evidence>
<keyword evidence="1" id="KW-0540">Nuclease</keyword>
<accession>A0A2Z6NBT4</accession>
<evidence type="ECO:0000256" key="2">
    <source>
        <dbReference type="ARBA" id="ARBA00022801"/>
    </source>
</evidence>
<evidence type="ECO:0000313" key="5">
    <source>
        <dbReference type="Proteomes" id="UP000242715"/>
    </source>
</evidence>
<dbReference type="OrthoDB" id="1391025at2759"/>
<dbReference type="CDD" id="cd06141">
    <property type="entry name" value="WRN_exo"/>
    <property type="match status" value="1"/>
</dbReference>
<evidence type="ECO:0000259" key="3">
    <source>
        <dbReference type="Pfam" id="PF01612"/>
    </source>
</evidence>
<organism evidence="4 5">
    <name type="scientific">Trifolium subterraneum</name>
    <name type="common">Subterranean clover</name>
    <dbReference type="NCBI Taxonomy" id="3900"/>
    <lineage>
        <taxon>Eukaryota</taxon>
        <taxon>Viridiplantae</taxon>
        <taxon>Streptophyta</taxon>
        <taxon>Embryophyta</taxon>
        <taxon>Tracheophyta</taxon>
        <taxon>Spermatophyta</taxon>
        <taxon>Magnoliopsida</taxon>
        <taxon>eudicotyledons</taxon>
        <taxon>Gunneridae</taxon>
        <taxon>Pentapetalae</taxon>
        <taxon>rosids</taxon>
        <taxon>fabids</taxon>
        <taxon>Fabales</taxon>
        <taxon>Fabaceae</taxon>
        <taxon>Papilionoideae</taxon>
        <taxon>50 kb inversion clade</taxon>
        <taxon>NPAAA clade</taxon>
        <taxon>Hologalegina</taxon>
        <taxon>IRL clade</taxon>
        <taxon>Trifolieae</taxon>
        <taxon>Trifolium</taxon>
    </lineage>
</organism>
<dbReference type="GO" id="GO:0008408">
    <property type="term" value="F:3'-5' exonuclease activity"/>
    <property type="evidence" value="ECO:0007669"/>
    <property type="project" value="InterPro"/>
</dbReference>
<gene>
    <name evidence="4" type="ORF">TSUD_162620</name>
</gene>
<dbReference type="Gene3D" id="3.30.420.10">
    <property type="entry name" value="Ribonuclease H-like superfamily/Ribonuclease H"/>
    <property type="match status" value="1"/>
</dbReference>
<dbReference type="SUPFAM" id="SSF53098">
    <property type="entry name" value="Ribonuclease H-like"/>
    <property type="match status" value="1"/>
</dbReference>
<dbReference type="Pfam" id="PF01612">
    <property type="entry name" value="DNA_pol_A_exo1"/>
    <property type="match status" value="1"/>
</dbReference>
<dbReference type="PANTHER" id="PTHR13620">
    <property type="entry name" value="3-5 EXONUCLEASE"/>
    <property type="match status" value="1"/>
</dbReference>
<name>A0A2Z6NBT4_TRISU</name>
<reference evidence="5" key="1">
    <citation type="journal article" date="2017" name="Front. Plant Sci.">
        <title>Climate Clever Clovers: New Paradigm to Reduce the Environmental Footprint of Ruminants by Breeding Low Methanogenic Forages Utilizing Haplotype Variation.</title>
        <authorList>
            <person name="Kaur P."/>
            <person name="Appels R."/>
            <person name="Bayer P.E."/>
            <person name="Keeble-Gagnere G."/>
            <person name="Wang J."/>
            <person name="Hirakawa H."/>
            <person name="Shirasawa K."/>
            <person name="Vercoe P."/>
            <person name="Stefanova K."/>
            <person name="Durmic Z."/>
            <person name="Nichols P."/>
            <person name="Revell C."/>
            <person name="Isobe S.N."/>
            <person name="Edwards D."/>
            <person name="Erskine W."/>
        </authorList>
    </citation>
    <scope>NUCLEOTIDE SEQUENCE [LARGE SCALE GENOMIC DNA]</scope>
    <source>
        <strain evidence="5">cv. Daliak</strain>
    </source>
</reference>
<dbReference type="GO" id="GO:0003676">
    <property type="term" value="F:nucleic acid binding"/>
    <property type="evidence" value="ECO:0007669"/>
    <property type="project" value="InterPro"/>
</dbReference>
<dbReference type="InterPro" id="IPR036397">
    <property type="entry name" value="RNaseH_sf"/>
</dbReference>
<dbReference type="InterPro" id="IPR051132">
    <property type="entry name" value="3-5_Exonuclease_domain"/>
</dbReference>
<evidence type="ECO:0000313" key="4">
    <source>
        <dbReference type="EMBL" id="GAU34162.1"/>
    </source>
</evidence>
<dbReference type="InterPro" id="IPR002562">
    <property type="entry name" value="3'-5'_exonuclease_dom"/>
</dbReference>
<dbReference type="GO" id="GO:0005737">
    <property type="term" value="C:cytoplasm"/>
    <property type="evidence" value="ECO:0007669"/>
    <property type="project" value="TreeGrafter"/>
</dbReference>
<keyword evidence="2" id="KW-0378">Hydrolase</keyword>
<dbReference type="Proteomes" id="UP000242715">
    <property type="component" value="Unassembled WGS sequence"/>
</dbReference>
<dbReference type="GO" id="GO:0006139">
    <property type="term" value="P:nucleobase-containing compound metabolic process"/>
    <property type="evidence" value="ECO:0007669"/>
    <property type="project" value="InterPro"/>
</dbReference>
<dbReference type="GO" id="GO:0005634">
    <property type="term" value="C:nucleus"/>
    <property type="evidence" value="ECO:0007669"/>
    <property type="project" value="TreeGrafter"/>
</dbReference>
<sequence length="235" mass="26443">MTTNSPPILFLVNPNTPPINIRTNNPPTPYHINLFELNLGFDTHKLYNITFDSNHTVQTLLTSSPDHADCWFIDTRILTVDANFPIIGLHIEWGPNTPATIHLCVNNICLVYQVIHAPYVCPSLSVYLSNPGYRFVGVGIKAGIEKLRSDYGVHVANFVDLRSVAAEKLHDRELLRSTGIKMLAERVLGKVIEKPVSVAMSRWDSPWLNDDQVKYATLDAYAAFEIGRRLYTNLV</sequence>
<proteinExistence type="predicted"/>